<evidence type="ECO:0000313" key="1">
    <source>
        <dbReference type="EMBL" id="GFU33379.1"/>
    </source>
</evidence>
<dbReference type="AlphaFoldDB" id="A0A8X6UL60"/>
<dbReference type="Proteomes" id="UP000887013">
    <property type="component" value="Unassembled WGS sequence"/>
</dbReference>
<comment type="caution">
    <text evidence="1">The sequence shown here is derived from an EMBL/GenBank/DDBJ whole genome shotgun (WGS) entry which is preliminary data.</text>
</comment>
<organism evidence="1 2">
    <name type="scientific">Nephila pilipes</name>
    <name type="common">Giant wood spider</name>
    <name type="synonym">Nephila maculata</name>
    <dbReference type="NCBI Taxonomy" id="299642"/>
    <lineage>
        <taxon>Eukaryota</taxon>
        <taxon>Metazoa</taxon>
        <taxon>Ecdysozoa</taxon>
        <taxon>Arthropoda</taxon>
        <taxon>Chelicerata</taxon>
        <taxon>Arachnida</taxon>
        <taxon>Araneae</taxon>
        <taxon>Araneomorphae</taxon>
        <taxon>Entelegynae</taxon>
        <taxon>Araneoidea</taxon>
        <taxon>Nephilidae</taxon>
        <taxon>Nephila</taxon>
    </lineage>
</organism>
<evidence type="ECO:0000313" key="2">
    <source>
        <dbReference type="Proteomes" id="UP000887013"/>
    </source>
</evidence>
<accession>A0A8X6UL60</accession>
<dbReference type="EMBL" id="BMAW01083358">
    <property type="protein sequence ID" value="GFU33379.1"/>
    <property type="molecule type" value="Genomic_DNA"/>
</dbReference>
<sequence>MIASDICHHFHHARNSSPHYNWPGAIFNNQGRANKDLSAALNSRQRSLQEVIQMVPCVAAQLATPSDSHLWTTFEPIQNELSKQSSENGKGGASLLSLSNKSTARQYLFGSRLYQIAPLQTRA</sequence>
<proteinExistence type="predicted"/>
<reference evidence="1" key="1">
    <citation type="submission" date="2020-08" db="EMBL/GenBank/DDBJ databases">
        <title>Multicomponent nature underlies the extraordinary mechanical properties of spider dragline silk.</title>
        <authorList>
            <person name="Kono N."/>
            <person name="Nakamura H."/>
            <person name="Mori M."/>
            <person name="Yoshida Y."/>
            <person name="Ohtoshi R."/>
            <person name="Malay A.D."/>
            <person name="Moran D.A.P."/>
            <person name="Tomita M."/>
            <person name="Numata K."/>
            <person name="Arakawa K."/>
        </authorList>
    </citation>
    <scope>NUCLEOTIDE SEQUENCE</scope>
</reference>
<gene>
    <name evidence="1" type="ORF">NPIL_546871</name>
</gene>
<protein>
    <submittedName>
        <fullName evidence="1">Uncharacterized protein</fullName>
    </submittedName>
</protein>
<keyword evidence="2" id="KW-1185">Reference proteome</keyword>
<name>A0A8X6UL60_NEPPI</name>